<sequence length="359" mass="39422">MNLISNIVILATNFLLVGGQQQSCQDFISTGDGAGVTGGQWSCDPTSGKPYYFGNAFLSFNAARAQCQALPPFNGKLFDLAVIETQEELDFIVNNPKYTDFIRIIGLRAETFSNPPRPSDFKWINGAPLTLDISFNNLPSFSGSVSRCAQLDKNPLALLAENCDSSSSDQEEICEVSTILAPNVAPNVPPSVASACEEVKTRYFQIDEDNQQLSWEDAQTACMEKNAHLITVKSHKENLCAFVKYQTSVRSLDAFWLGLVNDFEEKKKFRWIDNDLSPYRNWCGGVTPTPGSVGCVLFRFGDPSGATTGCFELVADCSTPHSFVCEANTLCDKNGFQTLAQVMSKIIQGTQNNCKSCRK</sequence>
<feature type="signal peptide" evidence="1">
    <location>
        <begin position="1"/>
        <end position="19"/>
    </location>
</feature>
<dbReference type="EnsemblMetazoa" id="CLYHEMT014796.1">
    <property type="protein sequence ID" value="CLYHEMP014796.1"/>
    <property type="gene ID" value="CLYHEMG014796"/>
</dbReference>
<name>A0A7M5WY46_9CNID</name>
<dbReference type="InterPro" id="IPR016187">
    <property type="entry name" value="CTDL_fold"/>
</dbReference>
<dbReference type="Proteomes" id="UP000594262">
    <property type="component" value="Unplaced"/>
</dbReference>
<protein>
    <recommendedName>
        <fullName evidence="2">C-type lectin domain-containing protein</fullName>
    </recommendedName>
</protein>
<dbReference type="SMART" id="SM00034">
    <property type="entry name" value="CLECT"/>
    <property type="match status" value="2"/>
</dbReference>
<evidence type="ECO:0000256" key="1">
    <source>
        <dbReference type="SAM" id="SignalP"/>
    </source>
</evidence>
<dbReference type="InterPro" id="IPR050828">
    <property type="entry name" value="C-type_lectin/matrix_domain"/>
</dbReference>
<dbReference type="PANTHER" id="PTHR45710:SF26">
    <property type="entry name" value="RH26557P"/>
    <property type="match status" value="1"/>
</dbReference>
<dbReference type="SUPFAM" id="SSF56436">
    <property type="entry name" value="C-type lectin-like"/>
    <property type="match status" value="2"/>
</dbReference>
<feature type="chain" id="PRO_5029735359" description="C-type lectin domain-containing protein" evidence="1">
    <location>
        <begin position="20"/>
        <end position="359"/>
    </location>
</feature>
<dbReference type="OrthoDB" id="5945808at2759"/>
<feature type="domain" description="C-type lectin" evidence="2">
    <location>
        <begin position="199"/>
        <end position="326"/>
    </location>
</feature>
<organism evidence="3 4">
    <name type="scientific">Clytia hemisphaerica</name>
    <dbReference type="NCBI Taxonomy" id="252671"/>
    <lineage>
        <taxon>Eukaryota</taxon>
        <taxon>Metazoa</taxon>
        <taxon>Cnidaria</taxon>
        <taxon>Hydrozoa</taxon>
        <taxon>Hydroidolina</taxon>
        <taxon>Leptothecata</taxon>
        <taxon>Obeliida</taxon>
        <taxon>Clytiidae</taxon>
        <taxon>Clytia</taxon>
    </lineage>
</organism>
<evidence type="ECO:0000259" key="2">
    <source>
        <dbReference type="PROSITE" id="PS50041"/>
    </source>
</evidence>
<dbReference type="Gene3D" id="3.10.100.10">
    <property type="entry name" value="Mannose-Binding Protein A, subunit A"/>
    <property type="match status" value="2"/>
</dbReference>
<accession>A0A7M5WY46</accession>
<proteinExistence type="predicted"/>
<dbReference type="PANTHER" id="PTHR45710">
    <property type="entry name" value="C-TYPE LECTIN DOMAIN-CONTAINING PROTEIN 180"/>
    <property type="match status" value="1"/>
</dbReference>
<evidence type="ECO:0000313" key="4">
    <source>
        <dbReference type="Proteomes" id="UP000594262"/>
    </source>
</evidence>
<dbReference type="PROSITE" id="PS50041">
    <property type="entry name" value="C_TYPE_LECTIN_2"/>
    <property type="match status" value="2"/>
</dbReference>
<dbReference type="InterPro" id="IPR016186">
    <property type="entry name" value="C-type_lectin-like/link_sf"/>
</dbReference>
<dbReference type="AlphaFoldDB" id="A0A7M5WY46"/>
<reference evidence="3" key="1">
    <citation type="submission" date="2021-01" db="UniProtKB">
        <authorList>
            <consortium name="EnsemblMetazoa"/>
        </authorList>
    </citation>
    <scope>IDENTIFICATION</scope>
</reference>
<dbReference type="InterPro" id="IPR001304">
    <property type="entry name" value="C-type_lectin-like"/>
</dbReference>
<keyword evidence="4" id="KW-1185">Reference proteome</keyword>
<dbReference type="Pfam" id="PF00059">
    <property type="entry name" value="Lectin_C"/>
    <property type="match status" value="1"/>
</dbReference>
<feature type="domain" description="C-type lectin" evidence="2">
    <location>
        <begin position="46"/>
        <end position="175"/>
    </location>
</feature>
<keyword evidence="1" id="KW-0732">Signal</keyword>
<dbReference type="CDD" id="cd00037">
    <property type="entry name" value="CLECT"/>
    <property type="match status" value="2"/>
</dbReference>
<evidence type="ECO:0000313" key="3">
    <source>
        <dbReference type="EnsemblMetazoa" id="CLYHEMP014796.1"/>
    </source>
</evidence>